<dbReference type="EMBL" id="MPUH01000823">
    <property type="protein sequence ID" value="OMJ73412.1"/>
    <property type="molecule type" value="Genomic_DNA"/>
</dbReference>
<name>A0A1R2B9G3_9CILI</name>
<sequence>MSEQYKKNQTMGEKIEVIENEKINTPIKLVKIVKIEGGGYGFAPVNIEEAIAKSARRVKVLPNGKVVRMPTSIEDRIMRLTKTDYKPPKIDYSAFRPSQNVDENDEIIFEKRKVVGEPKTSRKLRF</sequence>
<organism evidence="1 2">
    <name type="scientific">Stentor coeruleus</name>
    <dbReference type="NCBI Taxonomy" id="5963"/>
    <lineage>
        <taxon>Eukaryota</taxon>
        <taxon>Sar</taxon>
        <taxon>Alveolata</taxon>
        <taxon>Ciliophora</taxon>
        <taxon>Postciliodesmatophora</taxon>
        <taxon>Heterotrichea</taxon>
        <taxon>Heterotrichida</taxon>
        <taxon>Stentoridae</taxon>
        <taxon>Stentor</taxon>
    </lineage>
</organism>
<keyword evidence="2" id="KW-1185">Reference proteome</keyword>
<accession>A0A1R2B9G3</accession>
<dbReference type="AlphaFoldDB" id="A0A1R2B9G3"/>
<comment type="caution">
    <text evidence="1">The sequence shown here is derived from an EMBL/GenBank/DDBJ whole genome shotgun (WGS) entry which is preliminary data.</text>
</comment>
<gene>
    <name evidence="1" type="ORF">SteCoe_27892</name>
</gene>
<protein>
    <submittedName>
        <fullName evidence="1">Uncharacterized protein</fullName>
    </submittedName>
</protein>
<dbReference type="Proteomes" id="UP000187209">
    <property type="component" value="Unassembled WGS sequence"/>
</dbReference>
<proteinExistence type="predicted"/>
<evidence type="ECO:0000313" key="2">
    <source>
        <dbReference type="Proteomes" id="UP000187209"/>
    </source>
</evidence>
<evidence type="ECO:0000313" key="1">
    <source>
        <dbReference type="EMBL" id="OMJ73412.1"/>
    </source>
</evidence>
<reference evidence="1 2" key="1">
    <citation type="submission" date="2016-11" db="EMBL/GenBank/DDBJ databases">
        <title>The macronuclear genome of Stentor coeruleus: a giant cell with tiny introns.</title>
        <authorList>
            <person name="Slabodnick M."/>
            <person name="Ruby J.G."/>
            <person name="Reiff S.B."/>
            <person name="Swart E.C."/>
            <person name="Gosai S."/>
            <person name="Prabakaran S."/>
            <person name="Witkowska E."/>
            <person name="Larue G.E."/>
            <person name="Fisher S."/>
            <person name="Freeman R.M."/>
            <person name="Gunawardena J."/>
            <person name="Chu W."/>
            <person name="Stover N.A."/>
            <person name="Gregory B.D."/>
            <person name="Nowacki M."/>
            <person name="Derisi J."/>
            <person name="Roy S.W."/>
            <person name="Marshall W.F."/>
            <person name="Sood P."/>
        </authorList>
    </citation>
    <scope>NUCLEOTIDE SEQUENCE [LARGE SCALE GENOMIC DNA]</scope>
    <source>
        <strain evidence="1">WM001</strain>
    </source>
</reference>